<accession>A0A674CU36</accession>
<evidence type="ECO:0000256" key="17">
    <source>
        <dbReference type="ARBA" id="ARBA00023054"/>
    </source>
</evidence>
<dbReference type="InterPro" id="IPR011072">
    <property type="entry name" value="HR1_rho-bd"/>
</dbReference>
<keyword evidence="9" id="KW-0723">Serine/threonine-protein kinase</keyword>
<dbReference type="EC" id="2.7.11.13" evidence="7"/>
<dbReference type="PROSITE" id="PS00107">
    <property type="entry name" value="PROTEIN_KINASE_ATP"/>
    <property type="match status" value="1"/>
</dbReference>
<feature type="binding site" evidence="24">
    <location>
        <position position="631"/>
    </location>
    <ligand>
        <name>ATP</name>
        <dbReference type="ChEBI" id="CHEBI:30616"/>
    </ligand>
</feature>
<dbReference type="Gene3D" id="1.10.510.10">
    <property type="entry name" value="Transferase(Phosphotransferase) domain 1"/>
    <property type="match status" value="1"/>
</dbReference>
<comment type="catalytic activity">
    <reaction evidence="21">
        <text>L-threonyl-[protein] + ATP = O-phospho-L-threonyl-[protein] + ADP + H(+)</text>
        <dbReference type="Rhea" id="RHEA:46608"/>
        <dbReference type="Rhea" id="RHEA-COMP:11060"/>
        <dbReference type="Rhea" id="RHEA-COMP:11605"/>
        <dbReference type="ChEBI" id="CHEBI:15378"/>
        <dbReference type="ChEBI" id="CHEBI:30013"/>
        <dbReference type="ChEBI" id="CHEBI:30616"/>
        <dbReference type="ChEBI" id="CHEBI:61977"/>
        <dbReference type="ChEBI" id="CHEBI:456216"/>
        <dbReference type="EC" id="2.7.11.13"/>
    </reaction>
</comment>
<feature type="domain" description="Protein kinase" evidence="29">
    <location>
        <begin position="602"/>
        <end position="861"/>
    </location>
</feature>
<evidence type="ECO:0000259" key="29">
    <source>
        <dbReference type="PROSITE" id="PS50011"/>
    </source>
</evidence>
<dbReference type="Proteomes" id="UP000472277">
    <property type="component" value="Chromosome 21"/>
</dbReference>
<keyword evidence="14" id="KW-0418">Kinase</keyword>
<dbReference type="GO" id="GO:0031267">
    <property type="term" value="F:small GTPase binding"/>
    <property type="evidence" value="ECO:0007669"/>
    <property type="project" value="InterPro"/>
</dbReference>
<dbReference type="CDD" id="cd11622">
    <property type="entry name" value="HR1_PKN_1"/>
    <property type="match status" value="1"/>
</dbReference>
<feature type="compositionally biased region" description="Low complexity" evidence="26">
    <location>
        <begin position="359"/>
        <end position="371"/>
    </location>
</feature>
<keyword evidence="12" id="KW-0677">Repeat</keyword>
<evidence type="ECO:0000256" key="7">
    <source>
        <dbReference type="ARBA" id="ARBA00012429"/>
    </source>
</evidence>
<evidence type="ECO:0000256" key="24">
    <source>
        <dbReference type="PROSITE-ProRule" id="PRU10141"/>
    </source>
</evidence>
<evidence type="ECO:0000256" key="5">
    <source>
        <dbReference type="ARBA" id="ARBA00004626"/>
    </source>
</evidence>
<feature type="domain" description="REM-1" evidence="31">
    <location>
        <begin position="30"/>
        <end position="106"/>
    </location>
</feature>
<dbReference type="GO" id="GO:0030496">
    <property type="term" value="C:midbody"/>
    <property type="evidence" value="ECO:0007669"/>
    <property type="project" value="UniProtKB-SubCell"/>
</dbReference>
<dbReference type="GO" id="GO:0032154">
    <property type="term" value="C:cleavage furrow"/>
    <property type="evidence" value="ECO:0007669"/>
    <property type="project" value="UniProtKB-SubCell"/>
</dbReference>
<dbReference type="PANTHER" id="PTHR24351">
    <property type="entry name" value="RIBOSOMAL PROTEIN S6 KINASE"/>
    <property type="match status" value="1"/>
</dbReference>
<evidence type="ECO:0000256" key="12">
    <source>
        <dbReference type="ARBA" id="ARBA00022737"/>
    </source>
</evidence>
<dbReference type="PROSITE" id="PS00108">
    <property type="entry name" value="PROTEIN_KINASE_ST"/>
    <property type="match status" value="1"/>
</dbReference>
<keyword evidence="11" id="KW-0808">Transferase</keyword>
<dbReference type="InterPro" id="IPR017892">
    <property type="entry name" value="Pkinase_C"/>
</dbReference>
<dbReference type="Gene3D" id="1.10.287.160">
    <property type="entry name" value="HR1 repeat"/>
    <property type="match status" value="3"/>
</dbReference>
<dbReference type="CDD" id="cd08687">
    <property type="entry name" value="C2_PKN-like"/>
    <property type="match status" value="1"/>
</dbReference>
<keyword evidence="15 24" id="KW-0067">ATP-binding</keyword>
<feature type="chain" id="PRO_5025459407" description="protein kinase C" evidence="27">
    <location>
        <begin position="25"/>
        <end position="929"/>
    </location>
</feature>
<feature type="domain" description="AGC-kinase C-terminal" evidence="30">
    <location>
        <begin position="862"/>
        <end position="929"/>
    </location>
</feature>
<keyword evidence="18" id="KW-0472">Membrane</keyword>
<name>A0A674CU36_SALTR</name>
<evidence type="ECO:0000256" key="18">
    <source>
        <dbReference type="ARBA" id="ARBA00023136"/>
    </source>
</evidence>
<evidence type="ECO:0000256" key="1">
    <source>
        <dbReference type="ARBA" id="ARBA00004123"/>
    </source>
</evidence>
<evidence type="ECO:0000256" key="19">
    <source>
        <dbReference type="ARBA" id="ARBA00023163"/>
    </source>
</evidence>
<evidence type="ECO:0000256" key="21">
    <source>
        <dbReference type="ARBA" id="ARBA00047272"/>
    </source>
</evidence>
<dbReference type="InterPro" id="IPR017441">
    <property type="entry name" value="Protein_kinase_ATP_BS"/>
</dbReference>
<dbReference type="InterPro" id="IPR037313">
    <property type="entry name" value="PKN_HR1_1"/>
</dbReference>
<evidence type="ECO:0000256" key="16">
    <source>
        <dbReference type="ARBA" id="ARBA00023015"/>
    </source>
</evidence>
<dbReference type="FunFam" id="1.10.287.160:FF:000002">
    <property type="entry name" value="Putative serine/threonine-protein kinase N2"/>
    <property type="match status" value="1"/>
</dbReference>
<dbReference type="InterPro" id="IPR000961">
    <property type="entry name" value="AGC-kinase_C"/>
</dbReference>
<dbReference type="Ensembl" id="ENSSTUT00000092585.1">
    <property type="protein sequence ID" value="ENSSTUP00000086974.1"/>
    <property type="gene ID" value="ENSSTUG00000037748.1"/>
</dbReference>
<dbReference type="SUPFAM" id="SSF56112">
    <property type="entry name" value="Protein kinase-like (PK-like)"/>
    <property type="match status" value="1"/>
</dbReference>
<keyword evidence="16" id="KW-0805">Transcription regulation</keyword>
<evidence type="ECO:0000256" key="22">
    <source>
        <dbReference type="ARBA" id="ARBA00047470"/>
    </source>
</evidence>
<gene>
    <name evidence="32" type="primary">PKN2</name>
    <name evidence="32" type="synonym">LOC115156695</name>
</gene>
<evidence type="ECO:0000313" key="33">
    <source>
        <dbReference type="Proteomes" id="UP000472277"/>
    </source>
</evidence>
<evidence type="ECO:0000256" key="6">
    <source>
        <dbReference type="ARBA" id="ARBA00005490"/>
    </source>
</evidence>
<dbReference type="InterPro" id="IPR035892">
    <property type="entry name" value="C2_domain_sf"/>
</dbReference>
<dbReference type="CDD" id="cd05589">
    <property type="entry name" value="STKc_PKN"/>
    <property type="match status" value="1"/>
</dbReference>
<sequence length="929" mass="104661">MLSQSRASVLTLSILLFSFQSIHSNPHLSSLLSPRVMPGQKLDEIKEQIRREIRKELKIKEGAENLRKVTTDKKSLAYVDNMLKKSNKKVEELHQELQELNAHIVWVAHTAGDPTAPWAGGEICTSSSRLAALKKQNDIELKVKQGAENMIQMYSNGSSKDRKLLATAQQMLQDSKTKIEFIRMQILKGSQASPLSPAKPIISPLDLRVEELCHHARIESAVAEGAKNVMKLLGSGKVTEKRAHSEAQARFNESSQKLDLLKYSLEERLSELPKNHPRSSSIVEELSLMASPALSPRSSIISTQNQYSTVAKPAALTGTLDVRLMGCQDLLENVPGRSKAGSVPLPGWSPSETRSSFMSRGNRNRGASARNLSKSEDLSCESPNTSEISAVLKLDNTVVGQTSWRPVSNQSWDQKFTLELDRSRELEISVYWRDWRSLCAVKFLRLEDFLDNQRHGMCLYLEPQGTLFAEVTFFNPVIERRPKLQRQKKIFSKQQGKTFLRAPQMNINIATWGRLVRRAIPTVSTNSYSPQVPEIGPSSLPGSPTPTSDISDPLVTKLDFDKEPTSGPKHYPLPAVCIFPCNMISTSISREEEQFQFSLKDFKCVAVLGRGHFGKVLLAEYKSTGEMFAIKALKKGDIVARDEVDSLMCEKRIFETVNSVRHPFLVNLFACFQTQEHVCFVMEYAAGGDLMMHIHADVFSEPRAIFYAACVVLGLQFLHEHEIVYRDLKLDNLLLDTEGYVKIADFGLCKEGMGFRDRTSTFCGTPEFLAPEVLTETSYTRAVDWWGLGVLIFEMLVGESPFPGDDEEEVFDSIVNDEVRYPRFLSTEAISVMRRLLRRSPERRLGAGERDAEEVKKHLFFRNMDWNGLLAKKVKPPFVPTIQDSNDVSNFDDEFTSEAPILTPPREPRALSGDEQDMFSDFDYIADWC</sequence>
<dbReference type="GO" id="GO:0005737">
    <property type="term" value="C:cytoplasm"/>
    <property type="evidence" value="ECO:0007669"/>
    <property type="project" value="UniProtKB-SubCell"/>
</dbReference>
<dbReference type="PROSITE" id="PS50004">
    <property type="entry name" value="C2"/>
    <property type="match status" value="1"/>
</dbReference>
<evidence type="ECO:0000256" key="27">
    <source>
        <dbReference type="SAM" id="SignalP"/>
    </source>
</evidence>
<dbReference type="GO" id="GO:0005524">
    <property type="term" value="F:ATP binding"/>
    <property type="evidence" value="ECO:0007669"/>
    <property type="project" value="UniProtKB-UniRule"/>
</dbReference>
<feature type="domain" description="C2" evidence="28">
    <location>
        <begin position="342"/>
        <end position="468"/>
    </location>
</feature>
<dbReference type="InterPro" id="IPR036274">
    <property type="entry name" value="HR1_rpt_sf"/>
</dbReference>
<comment type="subcellular location">
    <subcellularLocation>
        <location evidence="5">Cleavage furrow</location>
    </subcellularLocation>
    <subcellularLocation>
        <location evidence="4">Cytoplasm</location>
    </subcellularLocation>
    <subcellularLocation>
        <location evidence="3">Membrane</location>
    </subcellularLocation>
    <subcellularLocation>
        <location evidence="2">Midbody</location>
    </subcellularLocation>
    <subcellularLocation>
        <location evidence="1">Nucleus</location>
    </subcellularLocation>
</comment>
<dbReference type="GO" id="GO:0005634">
    <property type="term" value="C:nucleus"/>
    <property type="evidence" value="ECO:0007669"/>
    <property type="project" value="UniProtKB-SubCell"/>
</dbReference>
<feature type="compositionally biased region" description="Low complexity" evidence="26">
    <location>
        <begin position="536"/>
        <end position="548"/>
    </location>
</feature>
<evidence type="ECO:0000256" key="3">
    <source>
        <dbReference type="ARBA" id="ARBA00004370"/>
    </source>
</evidence>
<evidence type="ECO:0000259" key="28">
    <source>
        <dbReference type="PROSITE" id="PS50004"/>
    </source>
</evidence>
<comment type="similarity">
    <text evidence="6">Belongs to the protein kinase superfamily. AGC Ser/Thr protein kinase family. PKC subfamily.</text>
</comment>
<dbReference type="PROSITE" id="PS51285">
    <property type="entry name" value="AGC_KINASE_CTER"/>
    <property type="match status" value="1"/>
</dbReference>
<dbReference type="InterPro" id="IPR037784">
    <property type="entry name" value="C2_PKN"/>
</dbReference>
<dbReference type="InterPro" id="IPR000008">
    <property type="entry name" value="C2_dom"/>
</dbReference>
<dbReference type="PROSITE" id="PS51860">
    <property type="entry name" value="REM_1"/>
    <property type="match status" value="3"/>
</dbReference>
<dbReference type="FunFam" id="1.10.510.10:FF:000038">
    <property type="entry name" value="serine/threonine-protein kinase N2 isoform X1"/>
    <property type="match status" value="1"/>
</dbReference>
<proteinExistence type="inferred from homology"/>
<evidence type="ECO:0000256" key="23">
    <source>
        <dbReference type="PROSITE-ProRule" id="PRU01207"/>
    </source>
</evidence>
<dbReference type="GO" id="GO:0004697">
    <property type="term" value="F:diacylglycerol-dependent serine/threonine kinase activity"/>
    <property type="evidence" value="ECO:0007669"/>
    <property type="project" value="UniProtKB-EC"/>
</dbReference>
<organism evidence="32 33">
    <name type="scientific">Salmo trutta</name>
    <name type="common">Brown trout</name>
    <dbReference type="NCBI Taxonomy" id="8032"/>
    <lineage>
        <taxon>Eukaryota</taxon>
        <taxon>Metazoa</taxon>
        <taxon>Chordata</taxon>
        <taxon>Craniata</taxon>
        <taxon>Vertebrata</taxon>
        <taxon>Euteleostomi</taxon>
        <taxon>Actinopterygii</taxon>
        <taxon>Neopterygii</taxon>
        <taxon>Teleostei</taxon>
        <taxon>Protacanthopterygii</taxon>
        <taxon>Salmoniformes</taxon>
        <taxon>Salmonidae</taxon>
        <taxon>Salmoninae</taxon>
        <taxon>Salmo</taxon>
    </lineage>
</organism>
<dbReference type="InterPro" id="IPR011009">
    <property type="entry name" value="Kinase-like_dom_sf"/>
</dbReference>
<dbReference type="SMART" id="SM00742">
    <property type="entry name" value="Hr1"/>
    <property type="match status" value="3"/>
</dbReference>
<feature type="domain" description="REM-1" evidence="31">
    <location>
        <begin position="113"/>
        <end position="195"/>
    </location>
</feature>
<keyword evidence="13 24" id="KW-0547">Nucleotide-binding</keyword>
<evidence type="ECO:0000256" key="9">
    <source>
        <dbReference type="ARBA" id="ARBA00022527"/>
    </source>
</evidence>
<evidence type="ECO:0000256" key="25">
    <source>
        <dbReference type="SAM" id="Coils"/>
    </source>
</evidence>
<evidence type="ECO:0000256" key="11">
    <source>
        <dbReference type="ARBA" id="ARBA00022679"/>
    </source>
</evidence>
<dbReference type="SMART" id="SM00220">
    <property type="entry name" value="S_TKc"/>
    <property type="match status" value="1"/>
</dbReference>
<evidence type="ECO:0000259" key="30">
    <source>
        <dbReference type="PROSITE" id="PS51285"/>
    </source>
</evidence>
<evidence type="ECO:0000256" key="13">
    <source>
        <dbReference type="ARBA" id="ARBA00022741"/>
    </source>
</evidence>
<comment type="catalytic activity">
    <reaction evidence="22">
        <text>L-seryl-[protein] + ATP = O-phospho-L-seryl-[protein] + ADP + H(+)</text>
        <dbReference type="Rhea" id="RHEA:17989"/>
        <dbReference type="Rhea" id="RHEA-COMP:9863"/>
        <dbReference type="Rhea" id="RHEA-COMP:11604"/>
        <dbReference type="ChEBI" id="CHEBI:15378"/>
        <dbReference type="ChEBI" id="CHEBI:29999"/>
        <dbReference type="ChEBI" id="CHEBI:30616"/>
        <dbReference type="ChEBI" id="CHEBI:83421"/>
        <dbReference type="ChEBI" id="CHEBI:456216"/>
        <dbReference type="EC" id="2.7.11.13"/>
    </reaction>
</comment>
<keyword evidence="33" id="KW-1185">Reference proteome</keyword>
<keyword evidence="19" id="KW-0804">Transcription</keyword>
<evidence type="ECO:0000256" key="20">
    <source>
        <dbReference type="ARBA" id="ARBA00023242"/>
    </source>
</evidence>
<dbReference type="FunFam" id="1.10.287.160:FF:000001">
    <property type="entry name" value="Putative serine/threonine-protein kinase N2"/>
    <property type="match status" value="1"/>
</dbReference>
<dbReference type="SUPFAM" id="SSF49562">
    <property type="entry name" value="C2 domain (Calcium/lipid-binding domain, CaLB)"/>
    <property type="match status" value="1"/>
</dbReference>
<dbReference type="SMART" id="SM00239">
    <property type="entry name" value="C2"/>
    <property type="match status" value="1"/>
</dbReference>
<dbReference type="Pfam" id="PF02185">
    <property type="entry name" value="HR1"/>
    <property type="match status" value="3"/>
</dbReference>
<dbReference type="Gene3D" id="3.30.200.20">
    <property type="entry name" value="Phosphorylase Kinase, domain 1"/>
    <property type="match status" value="1"/>
</dbReference>
<feature type="region of interest" description="Disordered" evidence="26">
    <location>
        <begin position="526"/>
        <end position="548"/>
    </location>
</feature>
<protein>
    <recommendedName>
        <fullName evidence="7">protein kinase C</fullName>
        <ecNumber evidence="7">2.7.11.13</ecNumber>
    </recommendedName>
</protein>
<dbReference type="FunFam" id="1.10.287.160:FF:000003">
    <property type="entry name" value="Putative serine/threonine-protein kinase N2"/>
    <property type="match status" value="1"/>
</dbReference>
<feature type="region of interest" description="Disordered" evidence="26">
    <location>
        <begin position="335"/>
        <end position="382"/>
    </location>
</feature>
<reference evidence="32" key="1">
    <citation type="submission" date="2025-08" db="UniProtKB">
        <authorList>
            <consortium name="Ensembl"/>
        </authorList>
    </citation>
    <scope>IDENTIFICATION</scope>
</reference>
<evidence type="ECO:0000256" key="15">
    <source>
        <dbReference type="ARBA" id="ARBA00022840"/>
    </source>
</evidence>
<dbReference type="FunFam" id="3.30.200.20:FF:000058">
    <property type="entry name" value="Putative serine/threonine-protein kinase N2"/>
    <property type="match status" value="1"/>
</dbReference>
<dbReference type="GeneTree" id="ENSGT00940000154339"/>
<evidence type="ECO:0000259" key="31">
    <source>
        <dbReference type="PROSITE" id="PS51860"/>
    </source>
</evidence>
<keyword evidence="20" id="KW-0539">Nucleus</keyword>
<dbReference type="Pfam" id="PF00433">
    <property type="entry name" value="Pkinase_C"/>
    <property type="match status" value="1"/>
</dbReference>
<dbReference type="SUPFAM" id="SSF46585">
    <property type="entry name" value="HR1 repeat"/>
    <property type="match status" value="3"/>
</dbReference>
<evidence type="ECO:0000313" key="32">
    <source>
        <dbReference type="Ensembl" id="ENSSTUP00000086974.1"/>
    </source>
</evidence>
<evidence type="ECO:0000256" key="2">
    <source>
        <dbReference type="ARBA" id="ARBA00004214"/>
    </source>
</evidence>
<evidence type="ECO:0000256" key="4">
    <source>
        <dbReference type="ARBA" id="ARBA00004496"/>
    </source>
</evidence>
<feature type="domain" description="REM-1" evidence="31">
    <location>
        <begin position="196"/>
        <end position="274"/>
    </location>
</feature>
<dbReference type="SMART" id="SM00133">
    <property type="entry name" value="S_TK_X"/>
    <property type="match status" value="1"/>
</dbReference>
<keyword evidence="27" id="KW-0732">Signal</keyword>
<evidence type="ECO:0000256" key="14">
    <source>
        <dbReference type="ARBA" id="ARBA00022777"/>
    </source>
</evidence>
<evidence type="ECO:0000256" key="8">
    <source>
        <dbReference type="ARBA" id="ARBA00022490"/>
    </source>
</evidence>
<dbReference type="AlphaFoldDB" id="A0A674CU36"/>
<dbReference type="GO" id="GO:0007165">
    <property type="term" value="P:signal transduction"/>
    <property type="evidence" value="ECO:0007669"/>
    <property type="project" value="InterPro"/>
</dbReference>
<feature type="signal peptide" evidence="27">
    <location>
        <begin position="1"/>
        <end position="24"/>
    </location>
</feature>
<keyword evidence="8" id="KW-0963">Cytoplasm</keyword>
<feature type="coiled-coil region" evidence="25">
    <location>
        <begin position="46"/>
        <end position="103"/>
    </location>
</feature>
<dbReference type="PROSITE" id="PS50011">
    <property type="entry name" value="PROTEIN_KINASE_DOM"/>
    <property type="match status" value="1"/>
</dbReference>
<evidence type="ECO:0000256" key="10">
    <source>
        <dbReference type="ARBA" id="ARBA00022553"/>
    </source>
</evidence>
<reference evidence="32" key="2">
    <citation type="submission" date="2025-09" db="UniProtKB">
        <authorList>
            <consortium name="Ensembl"/>
        </authorList>
    </citation>
    <scope>IDENTIFICATION</scope>
</reference>
<keyword evidence="10" id="KW-0597">Phosphoprotein</keyword>
<dbReference type="InterPro" id="IPR008271">
    <property type="entry name" value="Ser/Thr_kinase_AS"/>
</dbReference>
<dbReference type="InterPro" id="IPR000719">
    <property type="entry name" value="Prot_kinase_dom"/>
</dbReference>
<dbReference type="Pfam" id="PF00069">
    <property type="entry name" value="Pkinase"/>
    <property type="match status" value="1"/>
</dbReference>
<keyword evidence="17 23" id="KW-0175">Coiled coil</keyword>
<evidence type="ECO:0000256" key="26">
    <source>
        <dbReference type="SAM" id="MobiDB-lite"/>
    </source>
</evidence>